<proteinExistence type="predicted"/>
<feature type="domain" description="GST N-terminal" evidence="1">
    <location>
        <begin position="1"/>
        <end position="79"/>
    </location>
</feature>
<organism evidence="2 3">
    <name type="scientific">Pseudomonas hefeiensis</name>
    <dbReference type="NCBI Taxonomy" id="2738125"/>
    <lineage>
        <taxon>Bacteria</taxon>
        <taxon>Pseudomonadati</taxon>
        <taxon>Pseudomonadota</taxon>
        <taxon>Gammaproteobacteria</taxon>
        <taxon>Pseudomonadales</taxon>
        <taxon>Pseudomonadaceae</taxon>
        <taxon>Pseudomonas</taxon>
    </lineage>
</organism>
<dbReference type="SFLD" id="SFLDS00019">
    <property type="entry name" value="Glutathione_Transferase_(cytos"/>
    <property type="match status" value="1"/>
</dbReference>
<accession>A0ABY9GGP4</accession>
<evidence type="ECO:0000313" key="3">
    <source>
        <dbReference type="Proteomes" id="UP001230339"/>
    </source>
</evidence>
<dbReference type="Gene3D" id="3.40.30.10">
    <property type="entry name" value="Glutaredoxin"/>
    <property type="match status" value="1"/>
</dbReference>
<dbReference type="Pfam" id="PF13417">
    <property type="entry name" value="GST_N_3"/>
    <property type="match status" value="1"/>
</dbReference>
<dbReference type="PROSITE" id="PS50404">
    <property type="entry name" value="GST_NTER"/>
    <property type="match status" value="1"/>
</dbReference>
<dbReference type="SFLD" id="SFLDG00358">
    <property type="entry name" value="Main_(cytGST)"/>
    <property type="match status" value="1"/>
</dbReference>
<gene>
    <name evidence="2" type="ORF">PSH57_11110</name>
</gene>
<dbReference type="InterPro" id="IPR050983">
    <property type="entry name" value="GST_Omega/HSP26"/>
</dbReference>
<dbReference type="SUPFAM" id="SSF52833">
    <property type="entry name" value="Thioredoxin-like"/>
    <property type="match status" value="1"/>
</dbReference>
<dbReference type="Pfam" id="PF13410">
    <property type="entry name" value="GST_C_2"/>
    <property type="match status" value="1"/>
</dbReference>
<protein>
    <submittedName>
        <fullName evidence="2">Glutathione S-transferase family protein</fullName>
    </submittedName>
</protein>
<keyword evidence="3" id="KW-1185">Reference proteome</keyword>
<dbReference type="Gene3D" id="1.20.1050.10">
    <property type="match status" value="1"/>
</dbReference>
<dbReference type="PANTHER" id="PTHR43968">
    <property type="match status" value="1"/>
</dbReference>
<name>A0ABY9GGP4_9PSED</name>
<dbReference type="InterPro" id="IPR004045">
    <property type="entry name" value="Glutathione_S-Trfase_N"/>
</dbReference>
<evidence type="ECO:0000259" key="1">
    <source>
        <dbReference type="PROSITE" id="PS50404"/>
    </source>
</evidence>
<evidence type="ECO:0000313" key="2">
    <source>
        <dbReference type="EMBL" id="WLH14810.1"/>
    </source>
</evidence>
<dbReference type="InterPro" id="IPR036249">
    <property type="entry name" value="Thioredoxin-like_sf"/>
</dbReference>
<sequence>MKLYTRSASPYSVRVLASLALKGISVELVGEPKEGTRSAEFLAINPLGKMPVLVLENDGAIAESLVILEFLEDRFPERSLRPREAFRLAQMRLAGRVIEQQVDGALLAVVMLVVSKSTDKNAIRDADAVLNEALTIFTQFWQPGPYAFGSEPTILDCLMLPVLTILQICSDARGHDFIEKFPEIVAYQKVLAHHPQLSVLAVELAQAMAAEMHKH</sequence>
<dbReference type="CDD" id="cd00570">
    <property type="entry name" value="GST_N_family"/>
    <property type="match status" value="1"/>
</dbReference>
<dbReference type="RefSeq" id="WP_305389502.1">
    <property type="nucleotide sequence ID" value="NZ_CP117426.1"/>
</dbReference>
<reference evidence="2 3" key="1">
    <citation type="submission" date="2023-02" db="EMBL/GenBank/DDBJ databases">
        <title>Evolution of Hrp T3SS in non-pathogenic Pseudomonas fluorescens.</title>
        <authorList>
            <person name="Liao K."/>
            <person name="Wei H."/>
            <person name="Gu Y."/>
        </authorList>
    </citation>
    <scope>NUCLEOTIDE SEQUENCE [LARGE SCALE GENOMIC DNA]</scope>
    <source>
        <strain evidence="2 3">FP205</strain>
    </source>
</reference>
<dbReference type="InterPro" id="IPR040079">
    <property type="entry name" value="Glutathione_S-Trfase"/>
</dbReference>
<dbReference type="EMBL" id="CP117449">
    <property type="protein sequence ID" value="WLH14810.1"/>
    <property type="molecule type" value="Genomic_DNA"/>
</dbReference>
<dbReference type="SUPFAM" id="SSF47616">
    <property type="entry name" value="GST C-terminal domain-like"/>
    <property type="match status" value="1"/>
</dbReference>
<dbReference type="PANTHER" id="PTHR43968:SF6">
    <property type="entry name" value="GLUTATHIONE S-TRANSFERASE OMEGA"/>
    <property type="match status" value="1"/>
</dbReference>
<dbReference type="Proteomes" id="UP001230339">
    <property type="component" value="Chromosome"/>
</dbReference>
<dbReference type="InterPro" id="IPR036282">
    <property type="entry name" value="Glutathione-S-Trfase_C_sf"/>
</dbReference>